<evidence type="ECO:0008006" key="3">
    <source>
        <dbReference type="Google" id="ProtNLM"/>
    </source>
</evidence>
<reference evidence="1" key="5">
    <citation type="journal article" date="2021" name="G3 (Bethesda)">
        <title>Aegilops tauschii genome assembly Aet v5.0 features greater sequence contiguity and improved annotation.</title>
        <authorList>
            <person name="Wang L."/>
            <person name="Zhu T."/>
            <person name="Rodriguez J.C."/>
            <person name="Deal K.R."/>
            <person name="Dubcovsky J."/>
            <person name="McGuire P.E."/>
            <person name="Lux T."/>
            <person name="Spannagl M."/>
            <person name="Mayer K.F.X."/>
            <person name="Baldrich P."/>
            <person name="Meyers B.C."/>
            <person name="Huo N."/>
            <person name="Gu Y.Q."/>
            <person name="Zhou H."/>
            <person name="Devos K.M."/>
            <person name="Bennetzen J.L."/>
            <person name="Unver T."/>
            <person name="Budak H."/>
            <person name="Gulick P.J."/>
            <person name="Galiba G."/>
            <person name="Kalapos B."/>
            <person name="Nelson D.R."/>
            <person name="Li P."/>
            <person name="You F.M."/>
            <person name="Luo M.C."/>
            <person name="Dvorak J."/>
        </authorList>
    </citation>
    <scope>NUCLEOTIDE SEQUENCE [LARGE SCALE GENOMIC DNA]</scope>
    <source>
        <strain evidence="1">cv. AL8/78</strain>
    </source>
</reference>
<sequence>FRDDGRYSAADYAKITSERQLKERPNFWNPYDRAYKLELRKYFVLRLLNGAMCGLVHMHNHDRLHQSLGPSSVVLNTVAEKNGYYLLPQLRDLAFSVDIGYSSMGVGALSDGLWRRASAAGASTPLEKRAFGVADDMQRLLENTFRLDIYAAREYCLEDDKLSEAVNFLDLGDGAGWELLQAMLNPDYRKRPIAEAVLNHRFITGALL</sequence>
<evidence type="ECO:0000313" key="1">
    <source>
        <dbReference type="EnsemblPlants" id="AET6Gv20678200.23"/>
    </source>
</evidence>
<reference evidence="1" key="3">
    <citation type="journal article" date="2017" name="Nature">
        <title>Genome sequence of the progenitor of the wheat D genome Aegilops tauschii.</title>
        <authorList>
            <person name="Luo M.C."/>
            <person name="Gu Y.Q."/>
            <person name="Puiu D."/>
            <person name="Wang H."/>
            <person name="Twardziok S.O."/>
            <person name="Deal K.R."/>
            <person name="Huo N."/>
            <person name="Zhu T."/>
            <person name="Wang L."/>
            <person name="Wang Y."/>
            <person name="McGuire P.E."/>
            <person name="Liu S."/>
            <person name="Long H."/>
            <person name="Ramasamy R.K."/>
            <person name="Rodriguez J.C."/>
            <person name="Van S.L."/>
            <person name="Yuan L."/>
            <person name="Wang Z."/>
            <person name="Xia Z."/>
            <person name="Xiao L."/>
            <person name="Anderson O.D."/>
            <person name="Ouyang S."/>
            <person name="Liang Y."/>
            <person name="Zimin A.V."/>
            <person name="Pertea G."/>
            <person name="Qi P."/>
            <person name="Bennetzen J.L."/>
            <person name="Dai X."/>
            <person name="Dawson M.W."/>
            <person name="Muller H.G."/>
            <person name="Kugler K."/>
            <person name="Rivarola-Duarte L."/>
            <person name="Spannagl M."/>
            <person name="Mayer K.F.X."/>
            <person name="Lu F.H."/>
            <person name="Bevan M.W."/>
            <person name="Leroy P."/>
            <person name="Li P."/>
            <person name="You F.M."/>
            <person name="Sun Q."/>
            <person name="Liu Z."/>
            <person name="Lyons E."/>
            <person name="Wicker T."/>
            <person name="Salzberg S.L."/>
            <person name="Devos K.M."/>
            <person name="Dvorak J."/>
        </authorList>
    </citation>
    <scope>NUCLEOTIDE SEQUENCE [LARGE SCALE GENOMIC DNA]</scope>
    <source>
        <strain evidence="1">cv. AL8/78</strain>
    </source>
</reference>
<dbReference type="GO" id="GO:0009507">
    <property type="term" value="C:chloroplast"/>
    <property type="evidence" value="ECO:0007669"/>
    <property type="project" value="TreeGrafter"/>
</dbReference>
<organism evidence="1 2">
    <name type="scientific">Aegilops tauschii subsp. strangulata</name>
    <name type="common">Goatgrass</name>
    <dbReference type="NCBI Taxonomy" id="200361"/>
    <lineage>
        <taxon>Eukaryota</taxon>
        <taxon>Viridiplantae</taxon>
        <taxon>Streptophyta</taxon>
        <taxon>Embryophyta</taxon>
        <taxon>Tracheophyta</taxon>
        <taxon>Spermatophyta</taxon>
        <taxon>Magnoliopsida</taxon>
        <taxon>Liliopsida</taxon>
        <taxon>Poales</taxon>
        <taxon>Poaceae</taxon>
        <taxon>BOP clade</taxon>
        <taxon>Pooideae</taxon>
        <taxon>Triticodae</taxon>
        <taxon>Triticeae</taxon>
        <taxon>Triticinae</taxon>
        <taxon>Aegilops</taxon>
    </lineage>
</organism>
<dbReference type="EnsemblPlants" id="AET6Gv20678200.23">
    <property type="protein sequence ID" value="AET6Gv20678200.23"/>
    <property type="gene ID" value="AET6Gv20678200"/>
</dbReference>
<protein>
    <recommendedName>
        <fullName evidence="3">Protein kinase domain-containing protein</fullName>
    </recommendedName>
</protein>
<dbReference type="PANTHER" id="PTHR36796:SF1">
    <property type="entry name" value="PROTEIN KINASE SUPERFAMILY PROTEIN"/>
    <property type="match status" value="1"/>
</dbReference>
<accession>A0A453PBE0</accession>
<reference evidence="2" key="1">
    <citation type="journal article" date="2014" name="Science">
        <title>Ancient hybridizations among the ancestral genomes of bread wheat.</title>
        <authorList>
            <consortium name="International Wheat Genome Sequencing Consortium,"/>
            <person name="Marcussen T."/>
            <person name="Sandve S.R."/>
            <person name="Heier L."/>
            <person name="Spannagl M."/>
            <person name="Pfeifer M."/>
            <person name="Jakobsen K.S."/>
            <person name="Wulff B.B."/>
            <person name="Steuernagel B."/>
            <person name="Mayer K.F."/>
            <person name="Olsen O.A."/>
        </authorList>
    </citation>
    <scope>NUCLEOTIDE SEQUENCE [LARGE SCALE GENOMIC DNA]</scope>
    <source>
        <strain evidence="2">cv. AL8/78</strain>
    </source>
</reference>
<reference evidence="2" key="2">
    <citation type="journal article" date="2017" name="Nat. Plants">
        <title>The Aegilops tauschii genome reveals multiple impacts of transposons.</title>
        <authorList>
            <person name="Zhao G."/>
            <person name="Zou C."/>
            <person name="Li K."/>
            <person name="Wang K."/>
            <person name="Li T."/>
            <person name="Gao L."/>
            <person name="Zhang X."/>
            <person name="Wang H."/>
            <person name="Yang Z."/>
            <person name="Liu X."/>
            <person name="Jiang W."/>
            <person name="Mao L."/>
            <person name="Kong X."/>
            <person name="Jiao Y."/>
            <person name="Jia J."/>
        </authorList>
    </citation>
    <scope>NUCLEOTIDE SEQUENCE [LARGE SCALE GENOMIC DNA]</scope>
    <source>
        <strain evidence="2">cv. AL8/78</strain>
    </source>
</reference>
<dbReference type="InterPro" id="IPR011009">
    <property type="entry name" value="Kinase-like_dom_sf"/>
</dbReference>
<name>A0A453PBE0_AEGTS</name>
<dbReference type="PANTHER" id="PTHR36796">
    <property type="entry name" value="PROTEIN KINASE SUPERFAMILY PROTEIN"/>
    <property type="match status" value="1"/>
</dbReference>
<reference evidence="1" key="4">
    <citation type="submission" date="2019-03" db="UniProtKB">
        <authorList>
            <consortium name="EnsemblPlants"/>
        </authorList>
    </citation>
    <scope>IDENTIFICATION</scope>
</reference>
<dbReference type="AlphaFoldDB" id="A0A453PBE0"/>
<dbReference type="SUPFAM" id="SSF56112">
    <property type="entry name" value="Protein kinase-like (PK-like)"/>
    <property type="match status" value="1"/>
</dbReference>
<keyword evidence="2" id="KW-1185">Reference proteome</keyword>
<dbReference type="Gene3D" id="1.10.510.10">
    <property type="entry name" value="Transferase(Phosphotransferase) domain 1"/>
    <property type="match status" value="1"/>
</dbReference>
<dbReference type="Gramene" id="AET6Gv20678200.23">
    <property type="protein sequence ID" value="AET6Gv20678200.23"/>
    <property type="gene ID" value="AET6Gv20678200"/>
</dbReference>
<proteinExistence type="predicted"/>
<evidence type="ECO:0000313" key="2">
    <source>
        <dbReference type="Proteomes" id="UP000015105"/>
    </source>
</evidence>
<dbReference type="Proteomes" id="UP000015105">
    <property type="component" value="Chromosome 6D"/>
</dbReference>